<comment type="caution">
    <text evidence="1">The sequence shown here is derived from an EMBL/GenBank/DDBJ whole genome shotgun (WGS) entry which is preliminary data.</text>
</comment>
<evidence type="ECO:0008006" key="3">
    <source>
        <dbReference type="Google" id="ProtNLM"/>
    </source>
</evidence>
<dbReference type="Pfam" id="PF21790">
    <property type="entry name" value="OGG"/>
    <property type="match status" value="1"/>
</dbReference>
<organism evidence="1 2">
    <name type="scientific">Streptomyces umbrinus</name>
    <dbReference type="NCBI Taxonomy" id="67370"/>
    <lineage>
        <taxon>Bacteria</taxon>
        <taxon>Bacillati</taxon>
        <taxon>Actinomycetota</taxon>
        <taxon>Actinomycetes</taxon>
        <taxon>Kitasatosporales</taxon>
        <taxon>Streptomycetaceae</taxon>
        <taxon>Streptomyces</taxon>
        <taxon>Streptomyces phaeochromogenes group</taxon>
    </lineage>
</organism>
<dbReference type="InterPro" id="IPR036365">
    <property type="entry name" value="PGBD-like_sf"/>
</dbReference>
<sequence>MGIGRCGRGRQDLADELDDEFRKRLLPPTAVRALALWLAGPGARYVKGAGGHAVEYVPAHWSGVEPWPVEFPEWSGTGTARISRDQVVASTRRAAERSAWSEALVASYAWGQGRTGYGPHRLKEILAEPTVDDALAMAGAALRREGAVAAYRGLRGAVKGLGPAFFTKFLYFLDQGYVLDQGYSHDLGTDASAVPRALILDQRVARVMRAHAARVGADMGLASASDVAAWIWSDSGWTSHRYEVYLGWVHPRPSKSPPRGSDGPGHARMCWNWRCSTVSETPRPDIWRGGVPDLPSFGLFESRRPAVVFTRTLTFITTTTHLGRDIMRTRRLALLCSTAVLALGGSLAVAPSASAAVAEPNCNYISDTARPTVRPNDEGNAVRQVQCLINYYSKYSDWLDVDGDYGQATARGVYYVQTCNATDGGADGIVGPSTWNRLYNPKPACAL</sequence>
<proteinExistence type="predicted"/>
<dbReference type="Proteomes" id="UP001230328">
    <property type="component" value="Unassembled WGS sequence"/>
</dbReference>
<dbReference type="Gene3D" id="1.10.101.10">
    <property type="entry name" value="PGBD-like superfamily/PGBD"/>
    <property type="match status" value="1"/>
</dbReference>
<evidence type="ECO:0000313" key="2">
    <source>
        <dbReference type="Proteomes" id="UP001230328"/>
    </source>
</evidence>
<reference evidence="1 2" key="1">
    <citation type="submission" date="2023-07" db="EMBL/GenBank/DDBJ databases">
        <title>Comparative genomics of wheat-associated soil bacteria to identify genetic determinants of phenazine resistance.</title>
        <authorList>
            <person name="Mouncey N."/>
        </authorList>
    </citation>
    <scope>NUCLEOTIDE SEQUENCE [LARGE SCALE GENOMIC DNA]</scope>
    <source>
        <strain evidence="1 2">V2I4</strain>
    </source>
</reference>
<keyword evidence="2" id="KW-1185">Reference proteome</keyword>
<dbReference type="EMBL" id="JAUSZI010000002">
    <property type="protein sequence ID" value="MDQ1023466.1"/>
    <property type="molecule type" value="Genomic_DNA"/>
</dbReference>
<gene>
    <name evidence="1" type="ORF">QF035_001048</name>
</gene>
<name>A0ABU0SIS5_9ACTN</name>
<evidence type="ECO:0000313" key="1">
    <source>
        <dbReference type="EMBL" id="MDQ1023466.1"/>
    </source>
</evidence>
<accession>A0ABU0SIS5</accession>
<dbReference type="InterPro" id="IPR048868">
    <property type="entry name" value="OGG-like_put"/>
</dbReference>
<protein>
    <recommendedName>
        <fullName evidence="3">Peptidoglycan binding-like domain-containing protein</fullName>
    </recommendedName>
</protein>
<dbReference type="InterPro" id="IPR036366">
    <property type="entry name" value="PGBDSf"/>
</dbReference>
<dbReference type="SUPFAM" id="SSF47090">
    <property type="entry name" value="PGBD-like"/>
    <property type="match status" value="1"/>
</dbReference>